<evidence type="ECO:0000313" key="1">
    <source>
        <dbReference type="EMBL" id="CCA20393.1"/>
    </source>
</evidence>
<proteinExistence type="inferred from homology"/>
<dbReference type="EMBL" id="FR824137">
    <property type="protein sequence ID" value="CCA20393.1"/>
    <property type="molecule type" value="Genomic_DNA"/>
</dbReference>
<dbReference type="HAMAP" id="MF_00652">
    <property type="entry name" value="UPF0246"/>
    <property type="match status" value="1"/>
</dbReference>
<dbReference type="PANTHER" id="PTHR30283">
    <property type="entry name" value="PEROXIDE STRESS RESPONSE PROTEIN YAAA"/>
    <property type="match status" value="1"/>
</dbReference>
<reference evidence="1" key="2">
    <citation type="submission" date="2011-02" db="EMBL/GenBank/DDBJ databases">
        <authorList>
            <person name="MacLean D."/>
        </authorList>
    </citation>
    <scope>NUCLEOTIDE SEQUENCE</scope>
</reference>
<dbReference type="GO" id="GO:0005829">
    <property type="term" value="C:cytosol"/>
    <property type="evidence" value="ECO:0007669"/>
    <property type="project" value="TreeGrafter"/>
</dbReference>
<name>F0WGM9_9STRA</name>
<sequence>MYYSRVKMRLAFVLSPAKTLNMSRMERLTESSEPAFEKQTEQIARVLSSMSVGNLKALYNSSDSIAKLNHQRFQEFSIDTKENAKERYKEAVYAFDGPAFRGLAAETLDDSEMEYCQTHLRILSGLYGLLRPFDKIQAYRLEMGQKLAIPSTGTKDLYSLWGSLLAKSINLLYAGEASETKILLNLASKEYFRAVDTDALDESICVVECVFKDDGRVKTVYAKRARGLMALYLIKKRIETIEDVQGFNLEGYQFDTNQSTDSVLVFQRSKRNMPVKSTEQSRKRRRE</sequence>
<dbReference type="GO" id="GO:0033194">
    <property type="term" value="P:response to hydroperoxide"/>
    <property type="evidence" value="ECO:0007669"/>
    <property type="project" value="TreeGrafter"/>
</dbReference>
<dbReference type="AlphaFoldDB" id="F0WGM9"/>
<protein>
    <submittedName>
        <fullName evidence="1">Uncharacterized protein AlNc14C92G5757</fullName>
    </submittedName>
</protein>
<dbReference type="InterPro" id="IPR005583">
    <property type="entry name" value="YaaA"/>
</dbReference>
<dbReference type="HOGENOM" id="CLU_061989_0_0_1"/>
<dbReference type="Pfam" id="PF03883">
    <property type="entry name" value="H2O2_YaaD"/>
    <property type="match status" value="1"/>
</dbReference>
<reference evidence="1" key="1">
    <citation type="journal article" date="2011" name="PLoS Biol.">
        <title>Gene gain and loss during evolution of obligate parasitism in the white rust pathogen of Arabidopsis thaliana.</title>
        <authorList>
            <person name="Kemen E."/>
            <person name="Gardiner A."/>
            <person name="Schultz-Larsen T."/>
            <person name="Kemen A.C."/>
            <person name="Balmuth A.L."/>
            <person name="Robert-Seilaniantz A."/>
            <person name="Bailey K."/>
            <person name="Holub E."/>
            <person name="Studholme D.J."/>
            <person name="Maclean D."/>
            <person name="Jones J.D."/>
        </authorList>
    </citation>
    <scope>NUCLEOTIDE SEQUENCE</scope>
</reference>
<dbReference type="PANTHER" id="PTHR30283:SF4">
    <property type="entry name" value="PEROXIDE STRESS RESISTANCE PROTEIN YAAA"/>
    <property type="match status" value="1"/>
</dbReference>
<accession>F0WGM9</accession>
<gene>
    <name evidence="1" type="primary">AlNc14C92G5757</name>
    <name evidence="1" type="ORF">ALNC14_065360</name>
</gene>
<organism evidence="1">
    <name type="scientific">Albugo laibachii Nc14</name>
    <dbReference type="NCBI Taxonomy" id="890382"/>
    <lineage>
        <taxon>Eukaryota</taxon>
        <taxon>Sar</taxon>
        <taxon>Stramenopiles</taxon>
        <taxon>Oomycota</taxon>
        <taxon>Peronosporomycetes</taxon>
        <taxon>Albuginales</taxon>
        <taxon>Albuginaceae</taxon>
        <taxon>Albugo</taxon>
    </lineage>
</organism>